<dbReference type="CDD" id="cd06526">
    <property type="entry name" value="metazoan_ACD"/>
    <property type="match status" value="1"/>
</dbReference>
<feature type="domain" description="SHSP" evidence="4">
    <location>
        <begin position="59"/>
        <end position="167"/>
    </location>
</feature>
<dbReference type="PROSITE" id="PS01031">
    <property type="entry name" value="SHSP"/>
    <property type="match status" value="1"/>
</dbReference>
<gene>
    <name evidence="5" type="ORF">KP79_PYT09033</name>
</gene>
<organism evidence="5 6">
    <name type="scientific">Mizuhopecten yessoensis</name>
    <name type="common">Japanese scallop</name>
    <name type="synonym">Patinopecten yessoensis</name>
    <dbReference type="NCBI Taxonomy" id="6573"/>
    <lineage>
        <taxon>Eukaryota</taxon>
        <taxon>Metazoa</taxon>
        <taxon>Spiralia</taxon>
        <taxon>Lophotrochozoa</taxon>
        <taxon>Mollusca</taxon>
        <taxon>Bivalvia</taxon>
        <taxon>Autobranchia</taxon>
        <taxon>Pteriomorphia</taxon>
        <taxon>Pectinida</taxon>
        <taxon>Pectinoidea</taxon>
        <taxon>Pectinidae</taxon>
        <taxon>Mizuhopecten</taxon>
    </lineage>
</organism>
<dbReference type="GO" id="GO:0005634">
    <property type="term" value="C:nucleus"/>
    <property type="evidence" value="ECO:0007669"/>
    <property type="project" value="TreeGrafter"/>
</dbReference>
<dbReference type="Proteomes" id="UP000242188">
    <property type="component" value="Unassembled WGS sequence"/>
</dbReference>
<feature type="compositionally biased region" description="Basic and acidic residues" evidence="3">
    <location>
        <begin position="173"/>
        <end position="190"/>
    </location>
</feature>
<dbReference type="GO" id="GO:0051082">
    <property type="term" value="F:unfolded protein binding"/>
    <property type="evidence" value="ECO:0007669"/>
    <property type="project" value="TreeGrafter"/>
</dbReference>
<comment type="similarity">
    <text evidence="1 2">Belongs to the small heat shock protein (HSP20) family.</text>
</comment>
<dbReference type="Pfam" id="PF00011">
    <property type="entry name" value="HSP20"/>
    <property type="match status" value="1"/>
</dbReference>
<dbReference type="AlphaFoldDB" id="A0A210PI56"/>
<evidence type="ECO:0000259" key="4">
    <source>
        <dbReference type="PROSITE" id="PS01031"/>
    </source>
</evidence>
<dbReference type="GO" id="GO:0009408">
    <property type="term" value="P:response to heat"/>
    <property type="evidence" value="ECO:0007669"/>
    <property type="project" value="TreeGrafter"/>
</dbReference>
<dbReference type="GO" id="GO:0042026">
    <property type="term" value="P:protein refolding"/>
    <property type="evidence" value="ECO:0007669"/>
    <property type="project" value="TreeGrafter"/>
</dbReference>
<evidence type="ECO:0000313" key="6">
    <source>
        <dbReference type="Proteomes" id="UP000242188"/>
    </source>
</evidence>
<dbReference type="InterPro" id="IPR008978">
    <property type="entry name" value="HSP20-like_chaperone"/>
</dbReference>
<evidence type="ECO:0000313" key="5">
    <source>
        <dbReference type="EMBL" id="OWF36178.1"/>
    </source>
</evidence>
<proteinExistence type="inferred from homology"/>
<dbReference type="InterPro" id="IPR002068">
    <property type="entry name" value="A-crystallin/Hsp20_dom"/>
</dbReference>
<feature type="compositionally biased region" description="Basic and acidic residues" evidence="3">
    <location>
        <begin position="207"/>
        <end position="220"/>
    </location>
</feature>
<dbReference type="PANTHER" id="PTHR45640">
    <property type="entry name" value="HEAT SHOCK PROTEIN HSP-12.2-RELATED"/>
    <property type="match status" value="1"/>
</dbReference>
<evidence type="ECO:0000256" key="2">
    <source>
        <dbReference type="RuleBase" id="RU003616"/>
    </source>
</evidence>
<sequence>MFTLRAAPHHYPDFCWGRRPSTCRQTFTPSQMPLHTYPGDSRLLQDLTDTMLLPLFESMMNLKSEKQYGQHKRHKAKNWVHKLNLSGYEADDVTITTDAGCVLVKARRIEGEGDCSDVYESNRSVTIPEGVDVCSMKSHFSSDGVLTIIANVIIKDENKESLEVPVEIVKDKQKSLPAQDGKRDSKRDTQNSDAFVYPESVGSFIGKEDFEVVEPERTNTDGDLNPRGTDLTIDFDQSLTEN</sequence>
<accession>A0A210PI56</accession>
<dbReference type="SUPFAM" id="SSF49764">
    <property type="entry name" value="HSP20-like chaperones"/>
    <property type="match status" value="1"/>
</dbReference>
<reference evidence="5 6" key="1">
    <citation type="journal article" date="2017" name="Nat. Ecol. Evol.">
        <title>Scallop genome provides insights into evolution of bilaterian karyotype and development.</title>
        <authorList>
            <person name="Wang S."/>
            <person name="Zhang J."/>
            <person name="Jiao W."/>
            <person name="Li J."/>
            <person name="Xun X."/>
            <person name="Sun Y."/>
            <person name="Guo X."/>
            <person name="Huan P."/>
            <person name="Dong B."/>
            <person name="Zhang L."/>
            <person name="Hu X."/>
            <person name="Sun X."/>
            <person name="Wang J."/>
            <person name="Zhao C."/>
            <person name="Wang Y."/>
            <person name="Wang D."/>
            <person name="Huang X."/>
            <person name="Wang R."/>
            <person name="Lv J."/>
            <person name="Li Y."/>
            <person name="Zhang Z."/>
            <person name="Liu B."/>
            <person name="Lu W."/>
            <person name="Hui Y."/>
            <person name="Liang J."/>
            <person name="Zhou Z."/>
            <person name="Hou R."/>
            <person name="Li X."/>
            <person name="Liu Y."/>
            <person name="Li H."/>
            <person name="Ning X."/>
            <person name="Lin Y."/>
            <person name="Zhao L."/>
            <person name="Xing Q."/>
            <person name="Dou J."/>
            <person name="Li Y."/>
            <person name="Mao J."/>
            <person name="Guo H."/>
            <person name="Dou H."/>
            <person name="Li T."/>
            <person name="Mu C."/>
            <person name="Jiang W."/>
            <person name="Fu Q."/>
            <person name="Fu X."/>
            <person name="Miao Y."/>
            <person name="Liu J."/>
            <person name="Yu Q."/>
            <person name="Li R."/>
            <person name="Liao H."/>
            <person name="Li X."/>
            <person name="Kong Y."/>
            <person name="Jiang Z."/>
            <person name="Chourrout D."/>
            <person name="Li R."/>
            <person name="Bao Z."/>
        </authorList>
    </citation>
    <scope>NUCLEOTIDE SEQUENCE [LARGE SCALE GENOMIC DNA]</scope>
    <source>
        <strain evidence="5 6">PY_sf001</strain>
    </source>
</reference>
<comment type="caution">
    <text evidence="5">The sequence shown here is derived from an EMBL/GenBank/DDBJ whole genome shotgun (WGS) entry which is preliminary data.</text>
</comment>
<protein>
    <submittedName>
        <fullName evidence="5">Body wall muscle protein HR-29</fullName>
    </submittedName>
</protein>
<dbReference type="GO" id="GO:0005737">
    <property type="term" value="C:cytoplasm"/>
    <property type="evidence" value="ECO:0007669"/>
    <property type="project" value="TreeGrafter"/>
</dbReference>
<name>A0A210PI56_MIZYE</name>
<feature type="region of interest" description="Disordered" evidence="3">
    <location>
        <begin position="207"/>
        <end position="242"/>
    </location>
</feature>
<feature type="region of interest" description="Disordered" evidence="3">
    <location>
        <begin position="173"/>
        <end position="195"/>
    </location>
</feature>
<dbReference type="OrthoDB" id="1431247at2759"/>
<evidence type="ECO:0000256" key="3">
    <source>
        <dbReference type="SAM" id="MobiDB-lite"/>
    </source>
</evidence>
<dbReference type="Gene3D" id="2.60.40.790">
    <property type="match status" value="1"/>
</dbReference>
<dbReference type="EMBL" id="NEDP02076665">
    <property type="protein sequence ID" value="OWF36178.1"/>
    <property type="molecule type" value="Genomic_DNA"/>
</dbReference>
<dbReference type="PANTHER" id="PTHR45640:SF26">
    <property type="entry name" value="RE23625P"/>
    <property type="match status" value="1"/>
</dbReference>
<dbReference type="InterPro" id="IPR001436">
    <property type="entry name" value="Alpha-crystallin/sHSP_animal"/>
</dbReference>
<evidence type="ECO:0000256" key="1">
    <source>
        <dbReference type="PROSITE-ProRule" id="PRU00285"/>
    </source>
</evidence>
<keyword evidence="6" id="KW-1185">Reference proteome</keyword>